<feature type="non-terminal residue" evidence="4">
    <location>
        <position position="133"/>
    </location>
</feature>
<name>A0ABW3MDE4_9PSEU</name>
<dbReference type="PROSITE" id="PS51755">
    <property type="entry name" value="OMPR_PHOB"/>
    <property type="match status" value="1"/>
</dbReference>
<proteinExistence type="predicted"/>
<feature type="domain" description="OmpR/PhoB-type" evidence="3">
    <location>
        <begin position="1"/>
        <end position="98"/>
    </location>
</feature>
<feature type="DNA-binding region" description="OmpR/PhoB-type" evidence="2">
    <location>
        <begin position="1"/>
        <end position="98"/>
    </location>
</feature>
<accession>A0ABW3MDE4</accession>
<dbReference type="SMART" id="SM00862">
    <property type="entry name" value="Trans_reg_C"/>
    <property type="match status" value="1"/>
</dbReference>
<dbReference type="InterPro" id="IPR001867">
    <property type="entry name" value="OmpR/PhoB-type_DNA-bd"/>
</dbReference>
<sequence>MPRFNVLGRLEIIHDGRSIAPSPPKMRCVLAILVVRANQLVHPDCLIEELWGHTPPKSAMTTLQTYIYHLRRMFAEEGLDLDGEELLVTRHPGYVLRIPRNALDSEVFEQLATDGHEYLQRGLAGRGRAEGCP</sequence>
<keyword evidence="5" id="KW-1185">Reference proteome</keyword>
<dbReference type="InterPro" id="IPR036388">
    <property type="entry name" value="WH-like_DNA-bd_sf"/>
</dbReference>
<evidence type="ECO:0000256" key="2">
    <source>
        <dbReference type="PROSITE-ProRule" id="PRU01091"/>
    </source>
</evidence>
<organism evidence="4 5">
    <name type="scientific">Kibdelosporangium lantanae</name>
    <dbReference type="NCBI Taxonomy" id="1497396"/>
    <lineage>
        <taxon>Bacteria</taxon>
        <taxon>Bacillati</taxon>
        <taxon>Actinomycetota</taxon>
        <taxon>Actinomycetes</taxon>
        <taxon>Pseudonocardiales</taxon>
        <taxon>Pseudonocardiaceae</taxon>
        <taxon>Kibdelosporangium</taxon>
    </lineage>
</organism>
<evidence type="ECO:0000313" key="5">
    <source>
        <dbReference type="Proteomes" id="UP001597045"/>
    </source>
</evidence>
<reference evidence="5" key="1">
    <citation type="journal article" date="2019" name="Int. J. Syst. Evol. Microbiol.">
        <title>The Global Catalogue of Microorganisms (GCM) 10K type strain sequencing project: providing services to taxonomists for standard genome sequencing and annotation.</title>
        <authorList>
            <consortium name="The Broad Institute Genomics Platform"/>
            <consortium name="The Broad Institute Genome Sequencing Center for Infectious Disease"/>
            <person name="Wu L."/>
            <person name="Ma J."/>
        </authorList>
    </citation>
    <scope>NUCLEOTIDE SEQUENCE [LARGE SCALE GENOMIC DNA]</scope>
    <source>
        <strain evidence="5">JCM 31486</strain>
    </source>
</reference>
<dbReference type="PANTHER" id="PTHR35807">
    <property type="entry name" value="TRANSCRIPTIONAL REGULATOR REDD-RELATED"/>
    <property type="match status" value="1"/>
</dbReference>
<dbReference type="SUPFAM" id="SSF46894">
    <property type="entry name" value="C-terminal effector domain of the bipartite response regulators"/>
    <property type="match status" value="1"/>
</dbReference>
<evidence type="ECO:0000259" key="3">
    <source>
        <dbReference type="PROSITE" id="PS51755"/>
    </source>
</evidence>
<evidence type="ECO:0000313" key="4">
    <source>
        <dbReference type="EMBL" id="MFD1047720.1"/>
    </source>
</evidence>
<dbReference type="PANTHER" id="PTHR35807:SF1">
    <property type="entry name" value="TRANSCRIPTIONAL REGULATOR REDD"/>
    <property type="match status" value="1"/>
</dbReference>
<dbReference type="InterPro" id="IPR016032">
    <property type="entry name" value="Sig_transdc_resp-reg_C-effctor"/>
</dbReference>
<gene>
    <name evidence="4" type="ORF">ACFQ1S_20365</name>
</gene>
<protein>
    <submittedName>
        <fullName evidence="4">Winged helix-turn-helix domain-containing protein</fullName>
    </submittedName>
</protein>
<comment type="caution">
    <text evidence="4">The sequence shown here is derived from an EMBL/GenBank/DDBJ whole genome shotgun (WGS) entry which is preliminary data.</text>
</comment>
<dbReference type="EMBL" id="JBHTIS010001216">
    <property type="protein sequence ID" value="MFD1047720.1"/>
    <property type="molecule type" value="Genomic_DNA"/>
</dbReference>
<dbReference type="Pfam" id="PF00486">
    <property type="entry name" value="Trans_reg_C"/>
    <property type="match status" value="1"/>
</dbReference>
<dbReference type="Proteomes" id="UP001597045">
    <property type="component" value="Unassembled WGS sequence"/>
</dbReference>
<evidence type="ECO:0000256" key="1">
    <source>
        <dbReference type="ARBA" id="ARBA00023125"/>
    </source>
</evidence>
<dbReference type="InterPro" id="IPR051677">
    <property type="entry name" value="AfsR-DnrI-RedD_regulator"/>
</dbReference>
<keyword evidence="1 2" id="KW-0238">DNA-binding</keyword>
<dbReference type="Gene3D" id="1.10.10.10">
    <property type="entry name" value="Winged helix-like DNA-binding domain superfamily/Winged helix DNA-binding domain"/>
    <property type="match status" value="1"/>
</dbReference>